<keyword evidence="3 6" id="KW-0472">Membrane</keyword>
<comment type="caution">
    <text evidence="7">The sequence shown here is derived from an EMBL/GenBank/DDBJ whole genome shotgun (WGS) entry which is preliminary data.</text>
</comment>
<dbReference type="GO" id="GO:0005886">
    <property type="term" value="C:plasma membrane"/>
    <property type="evidence" value="ECO:0007669"/>
    <property type="project" value="UniProtKB-SubCell"/>
</dbReference>
<dbReference type="Proteomes" id="UP000017944">
    <property type="component" value="Unassembled WGS sequence"/>
</dbReference>
<dbReference type="NCBIfam" id="NF002798">
    <property type="entry name" value="PRK02939.1"/>
    <property type="match status" value="1"/>
</dbReference>
<accession>A0A090NKR3</accession>
<evidence type="ECO:0000313" key="7">
    <source>
        <dbReference type="EMBL" id="ESU80896.1"/>
    </source>
</evidence>
<evidence type="ECO:0000256" key="3">
    <source>
        <dbReference type="ARBA" id="ARBA00023136"/>
    </source>
</evidence>
<comment type="subcellular location">
    <subcellularLocation>
        <location evidence="6">Cell membrane</location>
        <topology evidence="6">Lipid-anchor</topology>
    </subcellularLocation>
</comment>
<evidence type="ECO:0000256" key="1">
    <source>
        <dbReference type="ARBA" id="ARBA00022475"/>
    </source>
</evidence>
<dbReference type="Pfam" id="PF06788">
    <property type="entry name" value="UPF0257"/>
    <property type="match status" value="1"/>
</dbReference>
<evidence type="ECO:0000313" key="8">
    <source>
        <dbReference type="Proteomes" id="UP000017944"/>
    </source>
</evidence>
<dbReference type="AlphaFoldDB" id="A0A090NKR3"/>
<organism evidence="7 8">
    <name type="scientific">Shigella dysenteriae WRSd3</name>
    <dbReference type="NCBI Taxonomy" id="1401327"/>
    <lineage>
        <taxon>Bacteria</taxon>
        <taxon>Pseudomonadati</taxon>
        <taxon>Pseudomonadota</taxon>
        <taxon>Gammaproteobacteria</taxon>
        <taxon>Enterobacterales</taxon>
        <taxon>Enterobacteriaceae</taxon>
        <taxon>Shigella</taxon>
    </lineage>
</organism>
<comment type="similarity">
    <text evidence="6">Belongs to the UPF0257 family.</text>
</comment>
<dbReference type="EMBL" id="AXUT01000082">
    <property type="protein sequence ID" value="ESU80896.1"/>
    <property type="molecule type" value="Genomic_DNA"/>
</dbReference>
<dbReference type="InterPro" id="IPR010646">
    <property type="entry name" value="UPF0257"/>
</dbReference>
<proteinExistence type="inferred from homology"/>
<dbReference type="HAMAP" id="MF_01065">
    <property type="entry name" value="UPF0257"/>
    <property type="match status" value="1"/>
</dbReference>
<sequence>MIENHLYSLVTDVKYKLLPCLLAILLTGCDRTEVTLSFTPEMASFSNEFDFDPLRGPVKDFTQTLMDEQGEVTKRVSGTLSEEGCFDSLELLDLENNTVVALVLDANYYRDAETLEKRVRLQGKCQLAELPSAGVSWETDDNGFVIKASSKQMQMEYRYDDQGYPLGKTTKSNDKTLSVSATPSTDPIKKLDYTAVTLLNNQRVGNVKQSCEYDSHANPVDCQLIIVDEGVKPSVERVYTIKNTIDYY</sequence>
<keyword evidence="4" id="KW-0564">Palmitate</keyword>
<evidence type="ECO:0000256" key="4">
    <source>
        <dbReference type="ARBA" id="ARBA00023139"/>
    </source>
</evidence>
<evidence type="ECO:0000256" key="2">
    <source>
        <dbReference type="ARBA" id="ARBA00022729"/>
    </source>
</evidence>
<evidence type="ECO:0000256" key="5">
    <source>
        <dbReference type="ARBA" id="ARBA00023288"/>
    </source>
</evidence>
<reference evidence="7 8" key="1">
    <citation type="submission" date="2013-10" db="EMBL/GenBank/DDBJ databases">
        <title>Draft genomes and the virulence plasmids of Sd1617 vaccine constructs: WRSd3 and WRSd5.</title>
        <authorList>
            <person name="Aksomboon Vongsawan A."/>
            <person name="Venkatesan M.M."/>
            <person name="Vaisvil B."/>
            <person name="Emel G."/>
            <person name="Kepatral V."/>
            <person name="Sethabutr O."/>
            <person name="Serichantalergs O."/>
            <person name="Mason C."/>
        </authorList>
    </citation>
    <scope>NUCLEOTIDE SEQUENCE [LARGE SCALE GENOMIC DNA]</scope>
    <source>
        <strain evidence="7 8">WRSd3</strain>
    </source>
</reference>
<keyword evidence="2 6" id="KW-0732">Signal</keyword>
<protein>
    <recommendedName>
        <fullName evidence="6">UPF0257 lipoprotein YnfC</fullName>
    </recommendedName>
</protein>
<evidence type="ECO:0000256" key="6">
    <source>
        <dbReference type="HAMAP-Rule" id="MF_01065"/>
    </source>
</evidence>
<keyword evidence="1 6" id="KW-1003">Cell membrane</keyword>
<gene>
    <name evidence="6" type="primary">ynfC</name>
    <name evidence="7" type="ORF">WRSd3_01134</name>
</gene>
<keyword evidence="5 6" id="KW-0449">Lipoprotein</keyword>
<dbReference type="PATRIC" id="fig|1401327.3.peg.1046"/>
<name>A0A090NKR3_SHIDY</name>